<dbReference type="PANTHER" id="PTHR33529:SF7">
    <property type="entry name" value="LIPOPOLYSACCHARIDE EXPORT SYSTEM PERMEASE PROTEIN LPTF"/>
    <property type="match status" value="1"/>
</dbReference>
<evidence type="ECO:0000256" key="4">
    <source>
        <dbReference type="ARBA" id="ARBA00014213"/>
    </source>
</evidence>
<name>A0A0K0XWU1_9GAMM</name>
<dbReference type="Pfam" id="PF03739">
    <property type="entry name" value="LptF_LptG"/>
    <property type="match status" value="1"/>
</dbReference>
<evidence type="ECO:0000313" key="12">
    <source>
        <dbReference type="EMBL" id="AKS42086.1"/>
    </source>
</evidence>
<organism evidence="12 13">
    <name type="scientific">Wenzhouxiangella marina</name>
    <dbReference type="NCBI Taxonomy" id="1579979"/>
    <lineage>
        <taxon>Bacteria</taxon>
        <taxon>Pseudomonadati</taxon>
        <taxon>Pseudomonadota</taxon>
        <taxon>Gammaproteobacteria</taxon>
        <taxon>Chromatiales</taxon>
        <taxon>Wenzhouxiangellaceae</taxon>
        <taxon>Wenzhouxiangella</taxon>
    </lineage>
</organism>
<keyword evidence="9" id="KW-1133">Transmembrane helix</keyword>
<dbReference type="InterPro" id="IPR030922">
    <property type="entry name" value="LptF"/>
</dbReference>
<evidence type="ECO:0000256" key="7">
    <source>
        <dbReference type="ARBA" id="ARBA00022519"/>
    </source>
</evidence>
<keyword evidence="6" id="KW-1003">Cell membrane</keyword>
<dbReference type="NCBIfam" id="TIGR04407">
    <property type="entry name" value="LptF_YjgP"/>
    <property type="match status" value="1"/>
</dbReference>
<reference evidence="13" key="1">
    <citation type="submission" date="2015-07" db="EMBL/GenBank/DDBJ databases">
        <authorList>
            <person name="Kim K.M."/>
        </authorList>
    </citation>
    <scope>NUCLEOTIDE SEQUENCE [LARGE SCALE GENOMIC DNA]</scope>
    <source>
        <strain evidence="13">KCTC 42284</strain>
    </source>
</reference>
<comment type="similarity">
    <text evidence="3">Belongs to the LptF/LptG family.</text>
</comment>
<comment type="subcellular location">
    <subcellularLocation>
        <location evidence="2">Cell inner membrane</location>
        <topology evidence="2">Multi-pass membrane protein</topology>
    </subcellularLocation>
</comment>
<dbReference type="AlphaFoldDB" id="A0A0K0XWU1"/>
<keyword evidence="8" id="KW-0812">Transmembrane</keyword>
<dbReference type="InterPro" id="IPR005495">
    <property type="entry name" value="LptG/LptF_permease"/>
</dbReference>
<accession>A0A0K0XWU1</accession>
<dbReference type="GO" id="GO:0015920">
    <property type="term" value="P:lipopolysaccharide transport"/>
    <property type="evidence" value="ECO:0007669"/>
    <property type="project" value="TreeGrafter"/>
</dbReference>
<proteinExistence type="inferred from homology"/>
<protein>
    <recommendedName>
        <fullName evidence="4">Lipopolysaccharide export system permease protein LptF</fullName>
    </recommendedName>
</protein>
<evidence type="ECO:0000256" key="2">
    <source>
        <dbReference type="ARBA" id="ARBA00004429"/>
    </source>
</evidence>
<gene>
    <name evidence="12" type="ORF">WM2015_1717</name>
</gene>
<evidence type="ECO:0000256" key="11">
    <source>
        <dbReference type="ARBA" id="ARBA00026081"/>
    </source>
</evidence>
<evidence type="ECO:0000313" key="13">
    <source>
        <dbReference type="Proteomes" id="UP000066624"/>
    </source>
</evidence>
<dbReference type="STRING" id="1579979.WM2015_1717"/>
<evidence type="ECO:0000256" key="1">
    <source>
        <dbReference type="ARBA" id="ARBA00002265"/>
    </source>
</evidence>
<evidence type="ECO:0000256" key="9">
    <source>
        <dbReference type="ARBA" id="ARBA00022989"/>
    </source>
</evidence>
<evidence type="ECO:0000256" key="8">
    <source>
        <dbReference type="ARBA" id="ARBA00022692"/>
    </source>
</evidence>
<evidence type="ECO:0000256" key="6">
    <source>
        <dbReference type="ARBA" id="ARBA00022475"/>
    </source>
</evidence>
<evidence type="ECO:0000256" key="10">
    <source>
        <dbReference type="ARBA" id="ARBA00023136"/>
    </source>
</evidence>
<evidence type="ECO:0000256" key="3">
    <source>
        <dbReference type="ARBA" id="ARBA00007725"/>
    </source>
</evidence>
<sequence length="355" mass="39262">MHLIERYLAREVLRPVLSVLAFLLVVVLVFYASQLLARAAAESLPLGTVMTMAVLRLMLYLDVLVPASVLLGVVIGLGRLQAGHEIEAMAAGGAGRQRILFGLAYWVLIVALIVACLSLLFRPWAYSTLYALERDLAAELDLSRIEPGRFQVGDQQWLIYAESASNGGLDQVLVHQRQPGFQGVLRAERLEQAVAQEDRMRLIFTGNVQSYRIVPGGEDDLIGHFDRFEVEFETRPPPRREQLRRAMSTTELLAHDSPIERAELQWRLLSPLSVIALALLGMAMSRINPRQGQSARVLGASLAGTLYFSVLGVLMNWLEQASLPALPGLFVLPMSLMLILGARFLLFQRGPGSVL</sequence>
<keyword evidence="10" id="KW-0472">Membrane</keyword>
<keyword evidence="7" id="KW-0997">Cell inner membrane</keyword>
<dbReference type="KEGG" id="wma:WM2015_1717"/>
<dbReference type="PANTHER" id="PTHR33529">
    <property type="entry name" value="SLR0882 PROTEIN-RELATED"/>
    <property type="match status" value="1"/>
</dbReference>
<dbReference type="Proteomes" id="UP000066624">
    <property type="component" value="Chromosome"/>
</dbReference>
<evidence type="ECO:0000256" key="5">
    <source>
        <dbReference type="ARBA" id="ARBA00022448"/>
    </source>
</evidence>
<keyword evidence="13" id="KW-1185">Reference proteome</keyword>
<dbReference type="EMBL" id="CP012154">
    <property type="protein sequence ID" value="AKS42086.1"/>
    <property type="molecule type" value="Genomic_DNA"/>
</dbReference>
<comment type="function">
    <text evidence="1">Part of the ABC transporter complex LptBFG involved in the translocation of lipopolysaccharide (LPS) from the inner membrane to the outer membrane.</text>
</comment>
<keyword evidence="5" id="KW-0813">Transport</keyword>
<dbReference type="GO" id="GO:0043190">
    <property type="term" value="C:ATP-binding cassette (ABC) transporter complex"/>
    <property type="evidence" value="ECO:0007669"/>
    <property type="project" value="InterPro"/>
</dbReference>
<dbReference type="OrthoDB" id="9778062at2"/>
<dbReference type="RefSeq" id="WP_049725672.1">
    <property type="nucleotide sequence ID" value="NZ_CP012154.1"/>
</dbReference>
<dbReference type="GO" id="GO:0055085">
    <property type="term" value="P:transmembrane transport"/>
    <property type="evidence" value="ECO:0007669"/>
    <property type="project" value="InterPro"/>
</dbReference>
<comment type="subunit">
    <text evidence="11">Component of the lipopolysaccharide transport and assembly complex. The LptBFG transporter is composed of two ATP-binding proteins (LptB) and two transmembrane proteins (LptF and LptG).</text>
</comment>